<reference evidence="4 6" key="1">
    <citation type="journal article" date="2008" name="Genome Biol.">
        <title>The genome sequence of the model ascomycete fungus Podospora anserina.</title>
        <authorList>
            <person name="Espagne E."/>
            <person name="Lespinet O."/>
            <person name="Malagnac F."/>
            <person name="Da Silva C."/>
            <person name="Jaillon O."/>
            <person name="Porcel B.M."/>
            <person name="Couloux A."/>
            <person name="Aury J.-M."/>
            <person name="Segurens B."/>
            <person name="Poulain J."/>
            <person name="Anthouard V."/>
            <person name="Grossetete S."/>
            <person name="Khalili H."/>
            <person name="Coppin E."/>
            <person name="Dequard-Chablat M."/>
            <person name="Picard M."/>
            <person name="Contamine V."/>
            <person name="Arnaise S."/>
            <person name="Bourdais A."/>
            <person name="Berteaux-Lecellier V."/>
            <person name="Gautheret D."/>
            <person name="de Vries R.P."/>
            <person name="Battaglia E."/>
            <person name="Coutinho P.M."/>
            <person name="Danchin E.G.J."/>
            <person name="Henrissat B."/>
            <person name="El Khoury R."/>
            <person name="Sainsard-Chanet A."/>
            <person name="Boivin A."/>
            <person name="Pinan-Lucarre B."/>
            <person name="Sellem C.H."/>
            <person name="Debuchy R."/>
            <person name="Wincker P."/>
            <person name="Weissenbach J."/>
            <person name="Silar P."/>
        </authorList>
    </citation>
    <scope>NUCLEOTIDE SEQUENCE [LARGE SCALE GENOMIC DNA]</scope>
    <source>
        <strain evidence="6">S / ATCC MYA-4624 / DSM 980 / FGSC 10383</strain>
        <strain evidence="4">S mat+</strain>
    </source>
</reference>
<dbReference type="CDD" id="cd02216">
    <property type="entry name" value="cupin_GDO-like_N"/>
    <property type="match status" value="1"/>
</dbReference>
<evidence type="ECO:0000313" key="5">
    <source>
        <dbReference type="EMBL" id="CDP24574.1"/>
    </source>
</evidence>
<dbReference type="AlphaFoldDB" id="B2ARZ0"/>
<accession>B2ARZ0</accession>
<reference evidence="4" key="2">
    <citation type="submission" date="2008-07" db="EMBL/GenBank/DDBJ databases">
        <authorList>
            <person name="Genoscope - CEA"/>
        </authorList>
    </citation>
    <scope>NUCLEOTIDE SEQUENCE</scope>
    <source>
        <strain evidence="4">S mat+</strain>
    </source>
</reference>
<keyword evidence="6" id="KW-1185">Reference proteome</keyword>
<dbReference type="VEuPathDB" id="FungiDB:PODANS_1_21750"/>
<protein>
    <submittedName>
        <fullName evidence="5">Gentisate 1,2-dioxygenase</fullName>
    </submittedName>
    <submittedName>
        <fullName evidence="4">Podospora anserina S mat+ genomic DNA chromosome 1, supercontig 6</fullName>
    </submittedName>
</protein>
<proteinExistence type="predicted"/>
<dbReference type="EMBL" id="CU633897">
    <property type="protein sequence ID" value="CAP67161.1"/>
    <property type="molecule type" value="Genomic_DNA"/>
</dbReference>
<evidence type="ECO:0000313" key="6">
    <source>
        <dbReference type="Proteomes" id="UP000001197"/>
    </source>
</evidence>
<dbReference type="RefSeq" id="XP_001906492.1">
    <property type="nucleotide sequence ID" value="XM_001906457.1"/>
</dbReference>
<dbReference type="InterPro" id="IPR013096">
    <property type="entry name" value="Cupin_2"/>
</dbReference>
<dbReference type="HOGENOM" id="CLU_060572_1_0_1"/>
<gene>
    <name evidence="4" type="ORF">PODANS_1_21750</name>
</gene>
<reference evidence="6" key="3">
    <citation type="journal article" date="2014" name="Genetics">
        <title>Maintaining two mating types: Structure of the mating type locus and its role in heterokaryosis in Podospora anserina.</title>
        <authorList>
            <person name="Grognet P."/>
            <person name="Bidard F."/>
            <person name="Kuchly C."/>
            <person name="Tong L.C.H."/>
            <person name="Coppin E."/>
            <person name="Benkhali J.A."/>
            <person name="Couloux A."/>
            <person name="Wincker P."/>
            <person name="Debuchy R."/>
            <person name="Silar P."/>
        </authorList>
    </citation>
    <scope>GENOME REANNOTATION</scope>
    <source>
        <strain evidence="6">S / ATCC MYA-4624 / DSM 980 / FGSC 10383</strain>
    </source>
</reference>
<dbReference type="eggNOG" id="ENOG502R6B0">
    <property type="taxonomic scope" value="Eukaryota"/>
</dbReference>
<dbReference type="EMBL" id="FO904936">
    <property type="protein sequence ID" value="CDP24574.1"/>
    <property type="molecule type" value="Genomic_DNA"/>
</dbReference>
<keyword evidence="1" id="KW-0223">Dioxygenase</keyword>
<evidence type="ECO:0000256" key="2">
    <source>
        <dbReference type="ARBA" id="ARBA00023002"/>
    </source>
</evidence>
<sequence>MRRIVRGHDQYMLKRYPFTTTTHHHHQLETQPNKTQFTMANRANVSGAKSSTLSTPSTLSTEAQFYTDIASKNVEPLWTVLNKMVPPKPNPSSVVTAWPYEDLRPVLMQSGIVVSAEEAERRVLMLVNPAMQAPYTTDTIYAGLQLILPGETAPAHRHVAFALRFIVEGSRGFTAVEGQKLMMERGDVILTPSWHWHDHGSEGDGPMVWLDGLDLPVYRFLPVNFAENYEEARYPSELSDNSNWKLPWAPVQAVLDENKETETYARYDYKSGEHGKHLSKTISGQAERINAGATTKKVRETVSFVYHVYEGEGYSTIVSPEGKEEKVQWKGKDTFAVPAWSTISHTCTQECGSAYLFAVNDRPMVESLGLYKRQELK</sequence>
<dbReference type="Gene3D" id="2.60.120.10">
    <property type="entry name" value="Jelly Rolls"/>
    <property type="match status" value="2"/>
</dbReference>
<dbReference type="InterPro" id="IPR014710">
    <property type="entry name" value="RmlC-like_jellyroll"/>
</dbReference>
<dbReference type="KEGG" id="pan:PODANSg3523"/>
<dbReference type="OrthoDB" id="2205143at2759"/>
<dbReference type="Proteomes" id="UP000001197">
    <property type="component" value="Chromosome 1"/>
</dbReference>
<dbReference type="InterPro" id="IPR011051">
    <property type="entry name" value="RmlC_Cupin_sf"/>
</dbReference>
<dbReference type="SUPFAM" id="SSF51182">
    <property type="entry name" value="RmlC-like cupins"/>
    <property type="match status" value="1"/>
</dbReference>
<evidence type="ECO:0000256" key="1">
    <source>
        <dbReference type="ARBA" id="ARBA00022964"/>
    </source>
</evidence>
<dbReference type="InterPro" id="IPR047183">
    <property type="entry name" value="GDO-like"/>
</dbReference>
<evidence type="ECO:0000259" key="3">
    <source>
        <dbReference type="Pfam" id="PF07883"/>
    </source>
</evidence>
<reference evidence="5" key="4">
    <citation type="submission" date="2015-04" db="EMBL/GenBank/DDBJ databases">
        <title>Maintaining two mating types: Structure of the mating type locus and its role in heterokaryosis in Podospora anserina.</title>
        <authorList>
            <person name="Grognet P."/>
            <person name="Bidard F."/>
            <person name="Kuchly C."/>
            <person name="Chan Ho Tong L."/>
            <person name="Coppin E."/>
            <person name="Ait Benkhali J."/>
            <person name="Couloux A."/>
            <person name="Wincker P."/>
            <person name="Debuchy R."/>
            <person name="Silar P."/>
        </authorList>
    </citation>
    <scope>NUCLEOTIDE SEQUENCE</scope>
</reference>
<keyword evidence="2" id="KW-0560">Oxidoreductase</keyword>
<dbReference type="PANTHER" id="PTHR41517:SF1">
    <property type="entry name" value="CUPIN"/>
    <property type="match status" value="1"/>
</dbReference>
<dbReference type="GeneID" id="6190755"/>
<feature type="domain" description="Cupin type-2" evidence="3">
    <location>
        <begin position="144"/>
        <end position="211"/>
    </location>
</feature>
<organism evidence="4">
    <name type="scientific">Podospora anserina (strain S / ATCC MYA-4624 / DSM 980 / FGSC 10383)</name>
    <name type="common">Pleurage anserina</name>
    <dbReference type="NCBI Taxonomy" id="515849"/>
    <lineage>
        <taxon>Eukaryota</taxon>
        <taxon>Fungi</taxon>
        <taxon>Dikarya</taxon>
        <taxon>Ascomycota</taxon>
        <taxon>Pezizomycotina</taxon>
        <taxon>Sordariomycetes</taxon>
        <taxon>Sordariomycetidae</taxon>
        <taxon>Sordariales</taxon>
        <taxon>Podosporaceae</taxon>
        <taxon>Podospora</taxon>
        <taxon>Podospora anserina</taxon>
    </lineage>
</organism>
<dbReference type="Pfam" id="PF07883">
    <property type="entry name" value="Cupin_2"/>
    <property type="match status" value="1"/>
</dbReference>
<dbReference type="GO" id="GO:0051213">
    <property type="term" value="F:dioxygenase activity"/>
    <property type="evidence" value="ECO:0007669"/>
    <property type="project" value="UniProtKB-KW"/>
</dbReference>
<dbReference type="PANTHER" id="PTHR41517">
    <property type="entry name" value="1,2-DIOXYGENASE PROTEIN-RELATED"/>
    <property type="match status" value="1"/>
</dbReference>
<evidence type="ECO:0000313" key="4">
    <source>
        <dbReference type="EMBL" id="CAP67161.1"/>
    </source>
</evidence>
<name>B2ARZ0_PODAN</name>
<dbReference type="STRING" id="515849.B2ARZ0"/>